<dbReference type="InterPro" id="IPR005467">
    <property type="entry name" value="His_kinase_dom"/>
</dbReference>
<dbReference type="InterPro" id="IPR036890">
    <property type="entry name" value="HATPase_C_sf"/>
</dbReference>
<organism evidence="15 16">
    <name type="scientific">Pseudazoarcus pumilus</name>
    <dbReference type="NCBI Taxonomy" id="2067960"/>
    <lineage>
        <taxon>Bacteria</taxon>
        <taxon>Pseudomonadati</taxon>
        <taxon>Pseudomonadota</taxon>
        <taxon>Betaproteobacteria</taxon>
        <taxon>Rhodocyclales</taxon>
        <taxon>Zoogloeaceae</taxon>
        <taxon>Pseudazoarcus</taxon>
    </lineage>
</organism>
<feature type="domain" description="HAMP" evidence="14">
    <location>
        <begin position="204"/>
        <end position="256"/>
    </location>
</feature>
<dbReference type="AlphaFoldDB" id="A0A2I6S4F8"/>
<dbReference type="SMART" id="SM00304">
    <property type="entry name" value="HAMP"/>
    <property type="match status" value="1"/>
</dbReference>
<evidence type="ECO:0000256" key="11">
    <source>
        <dbReference type="SAM" id="MobiDB-lite"/>
    </source>
</evidence>
<dbReference type="InterPro" id="IPR003594">
    <property type="entry name" value="HATPase_dom"/>
</dbReference>
<accession>A0A2I6S4F8</accession>
<evidence type="ECO:0000256" key="5">
    <source>
        <dbReference type="ARBA" id="ARBA00022679"/>
    </source>
</evidence>
<dbReference type="Pfam" id="PF08521">
    <property type="entry name" value="2CSK_N"/>
    <property type="match status" value="1"/>
</dbReference>
<evidence type="ECO:0000256" key="9">
    <source>
        <dbReference type="ARBA" id="ARBA00023012"/>
    </source>
</evidence>
<dbReference type="PROSITE" id="PS50885">
    <property type="entry name" value="HAMP"/>
    <property type="match status" value="1"/>
</dbReference>
<evidence type="ECO:0000256" key="12">
    <source>
        <dbReference type="SAM" id="Phobius"/>
    </source>
</evidence>
<dbReference type="PRINTS" id="PR00344">
    <property type="entry name" value="BCTRLSENSOR"/>
</dbReference>
<dbReference type="GO" id="GO:0000155">
    <property type="term" value="F:phosphorelay sensor kinase activity"/>
    <property type="evidence" value="ECO:0007669"/>
    <property type="project" value="InterPro"/>
</dbReference>
<dbReference type="InterPro" id="IPR003661">
    <property type="entry name" value="HisK_dim/P_dom"/>
</dbReference>
<dbReference type="Gene3D" id="3.30.565.10">
    <property type="entry name" value="Histidine kinase-like ATPase, C-terminal domain"/>
    <property type="match status" value="1"/>
</dbReference>
<keyword evidence="9" id="KW-0902">Two-component regulatory system</keyword>
<evidence type="ECO:0000313" key="15">
    <source>
        <dbReference type="EMBL" id="AUN94139.1"/>
    </source>
</evidence>
<sequence>MRLRRRRPDSRATPSDRPQPPNSLFGEILDWLLAPLLVLWPISIIFTHSVADNIANQPYDLVLADNARALSRLVQVIDGVVWVDFPASPRVMFRSDRDDVFYYQVAEAGGALASGDPELPQVAPPPVVTPETVLFRDEFVHGEQVRVAYTFVPPSRENEPLVIVQVAETLNKRSTLASRVVTEVLFPQFAIIPLAVLLVWVGLSRGIAPLNRLQTRISSRRPTDLSPIEPASVPDEARPLIVSFNDMMARLEQNLQAQQRFIADAAHQMRTPLTGLRTQTELARDETDPEQLRRSLAHIADSAERATHLINQLLLLARAEAISERVYTVEAVDLDAAVREVAGELFPRALAKSLDFGVEGEPRPAVVQGNGLLLRELIKNLLDNAIKYTPRGGSVTARVRESGAGVLLEVEDDGIGIPEADRARVFERFYRVLESGEDGSGLGLPIVREIAELHGATITLDAGPRGSGTLARVHFGTRAALRSPSPPPAARSRANRV</sequence>
<dbReference type="OrthoDB" id="8583694at2"/>
<evidence type="ECO:0000259" key="13">
    <source>
        <dbReference type="PROSITE" id="PS50109"/>
    </source>
</evidence>
<evidence type="ECO:0000256" key="4">
    <source>
        <dbReference type="ARBA" id="ARBA00022553"/>
    </source>
</evidence>
<dbReference type="CDD" id="cd00075">
    <property type="entry name" value="HATPase"/>
    <property type="match status" value="1"/>
</dbReference>
<dbReference type="InterPro" id="IPR003660">
    <property type="entry name" value="HAMP_dom"/>
</dbReference>
<gene>
    <name evidence="15" type="ORF">C0099_03785</name>
</gene>
<protein>
    <recommendedName>
        <fullName evidence="3">histidine kinase</fullName>
        <ecNumber evidence="3">2.7.13.3</ecNumber>
    </recommendedName>
</protein>
<dbReference type="EMBL" id="CP025682">
    <property type="protein sequence ID" value="AUN94139.1"/>
    <property type="molecule type" value="Genomic_DNA"/>
</dbReference>
<evidence type="ECO:0000256" key="6">
    <source>
        <dbReference type="ARBA" id="ARBA00022692"/>
    </source>
</evidence>
<feature type="transmembrane region" description="Helical" evidence="12">
    <location>
        <begin position="180"/>
        <end position="203"/>
    </location>
</feature>
<dbReference type="PANTHER" id="PTHR45436">
    <property type="entry name" value="SENSOR HISTIDINE KINASE YKOH"/>
    <property type="match status" value="1"/>
</dbReference>
<evidence type="ECO:0000256" key="7">
    <source>
        <dbReference type="ARBA" id="ARBA00022777"/>
    </source>
</evidence>
<dbReference type="Proteomes" id="UP000242205">
    <property type="component" value="Chromosome"/>
</dbReference>
<evidence type="ECO:0000259" key="14">
    <source>
        <dbReference type="PROSITE" id="PS50885"/>
    </source>
</evidence>
<keyword evidence="6 12" id="KW-0812">Transmembrane</keyword>
<dbReference type="InterPro" id="IPR013727">
    <property type="entry name" value="2CSK_N"/>
</dbReference>
<dbReference type="Pfam" id="PF00512">
    <property type="entry name" value="HisKA"/>
    <property type="match status" value="1"/>
</dbReference>
<dbReference type="Gene3D" id="1.10.287.130">
    <property type="match status" value="1"/>
</dbReference>
<name>A0A2I6S4F8_9RHOO</name>
<dbReference type="SMART" id="SM00387">
    <property type="entry name" value="HATPase_c"/>
    <property type="match status" value="1"/>
</dbReference>
<dbReference type="InterPro" id="IPR036097">
    <property type="entry name" value="HisK_dim/P_sf"/>
</dbReference>
<proteinExistence type="predicted"/>
<dbReference type="SUPFAM" id="SSF47384">
    <property type="entry name" value="Homodimeric domain of signal transducing histidine kinase"/>
    <property type="match status" value="1"/>
</dbReference>
<dbReference type="GO" id="GO:0005886">
    <property type="term" value="C:plasma membrane"/>
    <property type="evidence" value="ECO:0007669"/>
    <property type="project" value="TreeGrafter"/>
</dbReference>
<evidence type="ECO:0000256" key="2">
    <source>
        <dbReference type="ARBA" id="ARBA00004370"/>
    </source>
</evidence>
<keyword evidence="4" id="KW-0597">Phosphoprotein</keyword>
<keyword evidence="8 12" id="KW-1133">Transmembrane helix</keyword>
<comment type="subcellular location">
    <subcellularLocation>
        <location evidence="2">Membrane</location>
    </subcellularLocation>
</comment>
<dbReference type="EC" id="2.7.13.3" evidence="3"/>
<dbReference type="InterPro" id="IPR050428">
    <property type="entry name" value="TCS_sensor_his_kinase"/>
</dbReference>
<keyword evidence="16" id="KW-1185">Reference proteome</keyword>
<keyword evidence="10 12" id="KW-0472">Membrane</keyword>
<keyword evidence="7 15" id="KW-0418">Kinase</keyword>
<evidence type="ECO:0000256" key="10">
    <source>
        <dbReference type="ARBA" id="ARBA00023136"/>
    </source>
</evidence>
<feature type="region of interest" description="Disordered" evidence="11">
    <location>
        <begin position="1"/>
        <end position="21"/>
    </location>
</feature>
<reference evidence="15 16" key="1">
    <citation type="submission" date="2018-01" db="EMBL/GenBank/DDBJ databases">
        <authorList>
            <person name="Fu G.-Y."/>
        </authorList>
    </citation>
    <scope>NUCLEOTIDE SEQUENCE [LARGE SCALE GENOMIC DNA]</scope>
    <source>
        <strain evidence="15 16">SY39</strain>
    </source>
</reference>
<dbReference type="InterPro" id="IPR004358">
    <property type="entry name" value="Sig_transdc_His_kin-like_C"/>
</dbReference>
<evidence type="ECO:0000256" key="1">
    <source>
        <dbReference type="ARBA" id="ARBA00000085"/>
    </source>
</evidence>
<feature type="domain" description="Histidine kinase" evidence="13">
    <location>
        <begin position="264"/>
        <end position="479"/>
    </location>
</feature>
<comment type="catalytic activity">
    <reaction evidence="1">
        <text>ATP + protein L-histidine = ADP + protein N-phospho-L-histidine.</text>
        <dbReference type="EC" id="2.7.13.3"/>
    </reaction>
</comment>
<evidence type="ECO:0000256" key="3">
    <source>
        <dbReference type="ARBA" id="ARBA00012438"/>
    </source>
</evidence>
<dbReference type="PANTHER" id="PTHR45436:SF1">
    <property type="entry name" value="SENSOR PROTEIN QSEC"/>
    <property type="match status" value="1"/>
</dbReference>
<keyword evidence="5" id="KW-0808">Transferase</keyword>
<dbReference type="Pfam" id="PF02518">
    <property type="entry name" value="HATPase_c"/>
    <property type="match status" value="1"/>
</dbReference>
<dbReference type="KEGG" id="atw:C0099_03785"/>
<dbReference type="SMART" id="SM00388">
    <property type="entry name" value="HisKA"/>
    <property type="match status" value="1"/>
</dbReference>
<evidence type="ECO:0000313" key="16">
    <source>
        <dbReference type="Proteomes" id="UP000242205"/>
    </source>
</evidence>
<dbReference type="Pfam" id="PF00672">
    <property type="entry name" value="HAMP"/>
    <property type="match status" value="1"/>
</dbReference>
<dbReference type="PROSITE" id="PS50109">
    <property type="entry name" value="HIS_KIN"/>
    <property type="match status" value="1"/>
</dbReference>
<evidence type="ECO:0000256" key="8">
    <source>
        <dbReference type="ARBA" id="ARBA00022989"/>
    </source>
</evidence>
<dbReference type="RefSeq" id="WP_102246211.1">
    <property type="nucleotide sequence ID" value="NZ_CP025682.1"/>
</dbReference>
<dbReference type="SUPFAM" id="SSF55874">
    <property type="entry name" value="ATPase domain of HSP90 chaperone/DNA topoisomerase II/histidine kinase"/>
    <property type="match status" value="1"/>
</dbReference>
<dbReference type="CDD" id="cd00082">
    <property type="entry name" value="HisKA"/>
    <property type="match status" value="1"/>
</dbReference>